<evidence type="ECO:0000256" key="5">
    <source>
        <dbReference type="SAM" id="Phobius"/>
    </source>
</evidence>
<protein>
    <submittedName>
        <fullName evidence="6">Uncharacterized protein</fullName>
    </submittedName>
</protein>
<dbReference type="AlphaFoldDB" id="A0AAN9AR74"/>
<comment type="caution">
    <text evidence="6">The sequence shown here is derived from an EMBL/GenBank/DDBJ whole genome shotgun (WGS) entry which is preliminary data.</text>
</comment>
<keyword evidence="7" id="KW-1185">Reference proteome</keyword>
<evidence type="ECO:0000256" key="4">
    <source>
        <dbReference type="ARBA" id="ARBA00023136"/>
    </source>
</evidence>
<evidence type="ECO:0000256" key="2">
    <source>
        <dbReference type="ARBA" id="ARBA00022692"/>
    </source>
</evidence>
<dbReference type="Pfam" id="PF00822">
    <property type="entry name" value="PMP22_Claudin"/>
    <property type="match status" value="1"/>
</dbReference>
<dbReference type="Gene3D" id="1.20.140.150">
    <property type="match status" value="1"/>
</dbReference>
<sequence>MFETHARTVIWGLSPTMLIVGSFYHVMSIATPHWLSNNTAHMGLWSYCSREDGTCVGITEMLNENDHASWFRAVQGLEIAATVFVLVAIVTGLMRANLGHTIWQTAAGVSAIVAGGIGVAGVTVFGKNYQDLPGQQLSWAYVFNAASSGLCLLSGPVLILDSILYK</sequence>
<proteinExistence type="predicted"/>
<feature type="transmembrane region" description="Helical" evidence="5">
    <location>
        <begin position="9"/>
        <end position="27"/>
    </location>
</feature>
<reference evidence="6 7" key="1">
    <citation type="submission" date="2024-02" db="EMBL/GenBank/DDBJ databases">
        <title>Chromosome-scale genome assembly of the rough periwinkle Littorina saxatilis.</title>
        <authorList>
            <person name="De Jode A."/>
            <person name="Faria R."/>
            <person name="Formenti G."/>
            <person name="Sims Y."/>
            <person name="Smith T.P."/>
            <person name="Tracey A."/>
            <person name="Wood J.M.D."/>
            <person name="Zagrodzka Z.B."/>
            <person name="Johannesson K."/>
            <person name="Butlin R.K."/>
            <person name="Leder E.H."/>
        </authorList>
    </citation>
    <scope>NUCLEOTIDE SEQUENCE [LARGE SCALE GENOMIC DNA]</scope>
    <source>
        <strain evidence="6">Snail1</strain>
        <tissue evidence="6">Muscle</tissue>
    </source>
</reference>
<name>A0AAN9AR74_9CAEN</name>
<keyword evidence="4 5" id="KW-0472">Membrane</keyword>
<feature type="transmembrane region" description="Helical" evidence="5">
    <location>
        <begin position="106"/>
        <end position="126"/>
    </location>
</feature>
<keyword evidence="3 5" id="KW-1133">Transmembrane helix</keyword>
<evidence type="ECO:0000256" key="1">
    <source>
        <dbReference type="ARBA" id="ARBA00004141"/>
    </source>
</evidence>
<comment type="subcellular location">
    <subcellularLocation>
        <location evidence="1">Membrane</location>
        <topology evidence="1">Multi-pass membrane protein</topology>
    </subcellularLocation>
</comment>
<evidence type="ECO:0000313" key="6">
    <source>
        <dbReference type="EMBL" id="KAK7091627.1"/>
    </source>
</evidence>
<dbReference type="EMBL" id="JBAMIC010000022">
    <property type="protein sequence ID" value="KAK7091627.1"/>
    <property type="molecule type" value="Genomic_DNA"/>
</dbReference>
<feature type="transmembrane region" description="Helical" evidence="5">
    <location>
        <begin position="138"/>
        <end position="160"/>
    </location>
</feature>
<accession>A0AAN9AR74</accession>
<gene>
    <name evidence="6" type="ORF">V1264_009285</name>
</gene>
<keyword evidence="2 5" id="KW-0812">Transmembrane</keyword>
<dbReference type="GO" id="GO:0016020">
    <property type="term" value="C:membrane"/>
    <property type="evidence" value="ECO:0007669"/>
    <property type="project" value="UniProtKB-SubCell"/>
</dbReference>
<evidence type="ECO:0000256" key="3">
    <source>
        <dbReference type="ARBA" id="ARBA00022989"/>
    </source>
</evidence>
<evidence type="ECO:0000313" key="7">
    <source>
        <dbReference type="Proteomes" id="UP001374579"/>
    </source>
</evidence>
<feature type="transmembrane region" description="Helical" evidence="5">
    <location>
        <begin position="70"/>
        <end position="94"/>
    </location>
</feature>
<dbReference type="InterPro" id="IPR004031">
    <property type="entry name" value="PMP22/EMP/MP20/Claudin"/>
</dbReference>
<organism evidence="6 7">
    <name type="scientific">Littorina saxatilis</name>
    <dbReference type="NCBI Taxonomy" id="31220"/>
    <lineage>
        <taxon>Eukaryota</taxon>
        <taxon>Metazoa</taxon>
        <taxon>Spiralia</taxon>
        <taxon>Lophotrochozoa</taxon>
        <taxon>Mollusca</taxon>
        <taxon>Gastropoda</taxon>
        <taxon>Caenogastropoda</taxon>
        <taxon>Littorinimorpha</taxon>
        <taxon>Littorinoidea</taxon>
        <taxon>Littorinidae</taxon>
        <taxon>Littorina</taxon>
    </lineage>
</organism>
<dbReference type="Proteomes" id="UP001374579">
    <property type="component" value="Unassembled WGS sequence"/>
</dbReference>